<feature type="domain" description="Multidrug resistance protein MdtA-like C-terminal permuted SH3" evidence="4">
    <location>
        <begin position="465"/>
        <end position="522"/>
    </location>
</feature>
<evidence type="ECO:0000313" key="6">
    <source>
        <dbReference type="EMBL" id="OGB74417.1"/>
    </source>
</evidence>
<gene>
    <name evidence="6" type="ORF">A2V68_01770</name>
</gene>
<evidence type="ECO:0000259" key="4">
    <source>
        <dbReference type="Pfam" id="PF25967"/>
    </source>
</evidence>
<evidence type="ECO:0000259" key="5">
    <source>
        <dbReference type="Pfam" id="PF25990"/>
    </source>
</evidence>
<evidence type="ECO:0000313" key="7">
    <source>
        <dbReference type="Proteomes" id="UP000176651"/>
    </source>
</evidence>
<dbReference type="InterPro" id="IPR058636">
    <property type="entry name" value="Beta-barrel_YknX"/>
</dbReference>
<dbReference type="Proteomes" id="UP000176651">
    <property type="component" value="Unassembled WGS sequence"/>
</dbReference>
<protein>
    <submittedName>
        <fullName evidence="6">Uncharacterized protein</fullName>
    </submittedName>
</protein>
<sequence>MRARYIVIPVVILVTLAATSFWVYRTTHRQPEYELFEVHRGSVTRSVAISGSVVSRERLELGFLSPGIVKSVAVGVGDQVKAGDLLVVLDTVVLQNQAAQARANAAAAQAMLRKAQDGLRSVDRGVLDRSLSSAGVALNTAQANLQDAYRARDIEAENARVALDNARSAYNYALSMFNSSQGAISGSAEIARVALSNALLTLNYAQSNYNSIYNLYQAGQATVYELQQAQLTLNNANAGYQSARASYDAAIRQSTVEQAGASSNLDAARSRLDSAQAAYNVAVVGADIKVRSAQNGLSAAQAAYDLTQAQYNQASAPAHSADIDVASAQAAAAYAAARSIEAQITRAKLTAPIAGVITDVNAKVGELSPMTSAAVVLETTGDFLIEANISEVDVNDIKISQSVRITFDAISDTKLNGTVASIDPAATVVLGVINYKVTVAFNEMRADIRPAMTADLEILTDQREDVIFLPRRVLKRTETGIGYFVQVLTSEGIEDRDITIGLMGDNEVEVTAGLNEGEQVVLREV</sequence>
<dbReference type="PANTHER" id="PTHR32347">
    <property type="entry name" value="EFFLUX SYSTEM COMPONENT YKNX-RELATED"/>
    <property type="match status" value="1"/>
</dbReference>
<keyword evidence="3" id="KW-0472">Membrane</keyword>
<proteinExistence type="predicted"/>
<keyword evidence="3" id="KW-1133">Transmembrane helix</keyword>
<accession>A0A1F4NSZ6</accession>
<feature type="transmembrane region" description="Helical" evidence="3">
    <location>
        <begin position="5"/>
        <end position="24"/>
    </location>
</feature>
<dbReference type="GO" id="GO:0030313">
    <property type="term" value="C:cell envelope"/>
    <property type="evidence" value="ECO:0007669"/>
    <property type="project" value="UniProtKB-SubCell"/>
</dbReference>
<comment type="subcellular location">
    <subcellularLocation>
        <location evidence="1">Cell envelope</location>
    </subcellularLocation>
</comment>
<dbReference type="AlphaFoldDB" id="A0A1F4NSZ6"/>
<dbReference type="PANTHER" id="PTHR32347:SF23">
    <property type="entry name" value="BLL5650 PROTEIN"/>
    <property type="match status" value="1"/>
</dbReference>
<evidence type="ECO:0000256" key="3">
    <source>
        <dbReference type="SAM" id="Phobius"/>
    </source>
</evidence>
<reference evidence="6 7" key="1">
    <citation type="journal article" date="2016" name="Nat. Commun.">
        <title>Thousands of microbial genomes shed light on interconnected biogeochemical processes in an aquifer system.</title>
        <authorList>
            <person name="Anantharaman K."/>
            <person name="Brown C.T."/>
            <person name="Hug L.A."/>
            <person name="Sharon I."/>
            <person name="Castelle C.J."/>
            <person name="Probst A.J."/>
            <person name="Thomas B.C."/>
            <person name="Singh A."/>
            <person name="Wilkins M.J."/>
            <person name="Karaoz U."/>
            <person name="Brodie E.L."/>
            <person name="Williams K.H."/>
            <person name="Hubbard S.S."/>
            <person name="Banfield J.F."/>
        </authorList>
    </citation>
    <scope>NUCLEOTIDE SEQUENCE [LARGE SCALE GENOMIC DNA]</scope>
</reference>
<dbReference type="Gene3D" id="2.40.30.170">
    <property type="match status" value="1"/>
</dbReference>
<feature type="domain" description="YknX-like beta-barrel" evidence="5">
    <location>
        <begin position="384"/>
        <end position="458"/>
    </location>
</feature>
<dbReference type="EMBL" id="META01000002">
    <property type="protein sequence ID" value="OGB74417.1"/>
    <property type="molecule type" value="Genomic_DNA"/>
</dbReference>
<dbReference type="Gene3D" id="2.40.50.100">
    <property type="match status" value="1"/>
</dbReference>
<dbReference type="STRING" id="1798535.A2V68_01770"/>
<dbReference type="InterPro" id="IPR050465">
    <property type="entry name" value="UPF0194_transport"/>
</dbReference>
<comment type="caution">
    <text evidence="6">The sequence shown here is derived from an EMBL/GenBank/DDBJ whole genome shotgun (WGS) entry which is preliminary data.</text>
</comment>
<dbReference type="Gene3D" id="1.10.287.470">
    <property type="entry name" value="Helix hairpin bin"/>
    <property type="match status" value="1"/>
</dbReference>
<dbReference type="InterPro" id="IPR058627">
    <property type="entry name" value="MdtA-like_C"/>
</dbReference>
<dbReference type="PRINTS" id="PR01490">
    <property type="entry name" value="RTXTOXIND"/>
</dbReference>
<dbReference type="Gene3D" id="2.40.420.20">
    <property type="match status" value="1"/>
</dbReference>
<organism evidence="6 7">
    <name type="scientific">candidate division Kazan bacterium RBG_13_50_9</name>
    <dbReference type="NCBI Taxonomy" id="1798535"/>
    <lineage>
        <taxon>Bacteria</taxon>
        <taxon>Bacteria division Kazan-3B-28</taxon>
    </lineage>
</organism>
<evidence type="ECO:0000256" key="2">
    <source>
        <dbReference type="ARBA" id="ARBA00023054"/>
    </source>
</evidence>
<keyword evidence="2" id="KW-0175">Coiled coil</keyword>
<dbReference type="SUPFAM" id="SSF111369">
    <property type="entry name" value="HlyD-like secretion proteins"/>
    <property type="match status" value="1"/>
</dbReference>
<name>A0A1F4NSZ6_UNCK3</name>
<dbReference type="Pfam" id="PF25967">
    <property type="entry name" value="RND-MFP_C"/>
    <property type="match status" value="1"/>
</dbReference>
<keyword evidence="3" id="KW-0812">Transmembrane</keyword>
<dbReference type="Pfam" id="PF25990">
    <property type="entry name" value="Beta-barrel_YknX"/>
    <property type="match status" value="1"/>
</dbReference>
<evidence type="ECO:0000256" key="1">
    <source>
        <dbReference type="ARBA" id="ARBA00004196"/>
    </source>
</evidence>